<dbReference type="Pfam" id="PF01571">
    <property type="entry name" value="GCV_T"/>
    <property type="match status" value="1"/>
</dbReference>
<feature type="domain" description="GCVT N-terminal" evidence="1">
    <location>
        <begin position="41"/>
        <end position="246"/>
    </location>
</feature>
<dbReference type="PANTHER" id="PTHR43757">
    <property type="entry name" value="AMINOMETHYLTRANSFERASE"/>
    <property type="match status" value="1"/>
</dbReference>
<dbReference type="SUPFAM" id="SSF103025">
    <property type="entry name" value="Folate-binding domain"/>
    <property type="match status" value="1"/>
</dbReference>
<dbReference type="OrthoDB" id="9772660at2"/>
<dbReference type="InterPro" id="IPR027266">
    <property type="entry name" value="TrmE/GcvT-like"/>
</dbReference>
<keyword evidence="2" id="KW-0808">Transferase</keyword>
<accession>A0A418NTJ9</accession>
<organism evidence="2 3">
    <name type="scientific">Aurantiacibacter zhengii</name>
    <dbReference type="NCBI Taxonomy" id="2307003"/>
    <lineage>
        <taxon>Bacteria</taxon>
        <taxon>Pseudomonadati</taxon>
        <taxon>Pseudomonadota</taxon>
        <taxon>Alphaproteobacteria</taxon>
        <taxon>Sphingomonadales</taxon>
        <taxon>Erythrobacteraceae</taxon>
        <taxon>Aurantiacibacter</taxon>
    </lineage>
</organism>
<dbReference type="EMBL" id="QXFL01000003">
    <property type="protein sequence ID" value="RIV86822.1"/>
    <property type="molecule type" value="Genomic_DNA"/>
</dbReference>
<dbReference type="GO" id="GO:0016740">
    <property type="term" value="F:transferase activity"/>
    <property type="evidence" value="ECO:0007669"/>
    <property type="project" value="UniProtKB-KW"/>
</dbReference>
<dbReference type="AlphaFoldDB" id="A0A418NTJ9"/>
<dbReference type="InterPro" id="IPR006222">
    <property type="entry name" value="GCVT_N"/>
</dbReference>
<evidence type="ECO:0000259" key="1">
    <source>
        <dbReference type="Pfam" id="PF01571"/>
    </source>
</evidence>
<evidence type="ECO:0000313" key="2">
    <source>
        <dbReference type="EMBL" id="RIV86822.1"/>
    </source>
</evidence>
<sequence>MTMADNLEQMLAEADFDIVGLLRNNQTGAKAHGATVPEISNWRDEQWAMRHGAALLDLSQQLVELRIEGPDALKLLTETMVNSPGTLTVNRAIHYVSATLYGHVIGDGIVHPLADEEFLYVGRAPAANWLTYQAQKFGYDAEITGVPRQHGSWRFRMVGPHAVKVIQKLGGPSPDRIERFRLSTMQVGTKTVQSMGLATIGSPGIEIWGPYEDHDYIRDTILQAGEEFGLTPVGSRALPSANLESGRLSGPLPAIYSGEQIRDYRKWLDADSYEATCSIGGSFVGDQIEDYYLTPWELGYGPLVEFDHDFHGADALKESAEDKDKLRNKVTLEWYADDVKTIVGSMFEPEGEQYKFFDLPDASYATASYDRVVDADGCLVGLSLFTGYSWNEKKALSLATVGPQVPMGAELQVIWGEENGGTNKPTTEPHKQIGARAIVSPAPFSPVSQSAHIKGWRAS</sequence>
<evidence type="ECO:0000313" key="3">
    <source>
        <dbReference type="Proteomes" id="UP000286576"/>
    </source>
</evidence>
<dbReference type="Proteomes" id="UP000286576">
    <property type="component" value="Unassembled WGS sequence"/>
</dbReference>
<dbReference type="InterPro" id="IPR028896">
    <property type="entry name" value="GcvT/YgfZ/DmdA"/>
</dbReference>
<name>A0A418NTJ9_9SPHN</name>
<dbReference type="Gene3D" id="3.30.1360.120">
    <property type="entry name" value="Probable tRNA modification gtpase trme, domain 1"/>
    <property type="match status" value="1"/>
</dbReference>
<proteinExistence type="predicted"/>
<protein>
    <submittedName>
        <fullName evidence="2">Aminomethyl transferase family protein</fullName>
    </submittedName>
</protein>
<comment type="caution">
    <text evidence="2">The sequence shown here is derived from an EMBL/GenBank/DDBJ whole genome shotgun (WGS) entry which is preliminary data.</text>
</comment>
<keyword evidence="3" id="KW-1185">Reference proteome</keyword>
<dbReference type="PANTHER" id="PTHR43757:SF2">
    <property type="entry name" value="AMINOMETHYLTRANSFERASE, MITOCHONDRIAL"/>
    <property type="match status" value="1"/>
</dbReference>
<gene>
    <name evidence="2" type="ORF">D2V07_09050</name>
</gene>
<reference evidence="2 3" key="1">
    <citation type="submission" date="2018-08" db="EMBL/GenBank/DDBJ databases">
        <title>Erythrobacter zhengii sp.nov., a bacterium isolated from deep-sea sediment.</title>
        <authorList>
            <person name="Fang C."/>
            <person name="Wu Y.-H."/>
            <person name="Sun C."/>
            <person name="Wang H."/>
            <person name="Cheng H."/>
            <person name="Meng F.-X."/>
            <person name="Wang C.-S."/>
            <person name="Xu X.-W."/>
        </authorList>
    </citation>
    <scope>NUCLEOTIDE SEQUENCE [LARGE SCALE GENOMIC DNA]</scope>
    <source>
        <strain evidence="2 3">V18</strain>
    </source>
</reference>